<sequence>MHYFSPSSLALVIRDFSSSHWSSANLSIAAGGSLFSYIVINLPTFPPFPSPAFPHLLWMFKSSSALPRVLQGPAIFPTINCQPSSLFDFHVFVVHSCLSPRTFLHWDKTEECQITREQWGLPERRTLWKMTSQVLFHSFPQWRIRLDDLRYRVCGLDVHKRSFETKSKGAEVYRAFVSEGKYQRKNGSILDSPSATAAALTHHWDAKCLEYLHTLPSDTLIRLQIIDLLEGLRVARHFMNEIKNILDEVHKQWLKNDEEITSSMTIYAMAFRLLKMHGYGVLSGVLPQSVAAIGSVIQFSMDKIFNHVDTILGSMDQIDEEQFSHSLDGNLEDSNTVLELYKASQLKFPDEWSLKELGIWTRKFLAKELSKYGKDERLVEVDHALKIHVFSRLPRLEHRRNIAQFNVDRFQTLEMSHVLHHIDAKELLAFVIEEFNGYPYSYRKELEHLQRWAKENRLDQLNLRRLMLTSCYFSAAATLFPSEMSDARMSFAKNSVLATLVDDIFDNVGSKEELVNLLQLVDQWEEEHQVNCRSEQVKIIYSALHATINEIGAKASVMQGHGVLAHIINTWRDLLRSFMKQAEWAAEKAVPTMEQYLGNGYVSYAFGPILPPALYLLREDKEVKLNSVSLLVLEGGGSLSVDGAKEELRSLVERNREELLELILMKEGSIVPRACKDIFWNMSGTLHLFYLDNDEFSSPTIQITGAVNSLIHDPIELVHCSGNARRERGGP</sequence>
<dbReference type="Gene3D" id="1.10.600.10">
    <property type="entry name" value="Farnesyl Diphosphate Synthase"/>
    <property type="match status" value="2"/>
</dbReference>
<evidence type="ECO:0000256" key="2">
    <source>
        <dbReference type="ARBA" id="ARBA00022723"/>
    </source>
</evidence>
<evidence type="ECO:0000256" key="4">
    <source>
        <dbReference type="ARBA" id="ARBA00023239"/>
    </source>
</evidence>
<dbReference type="GO" id="GO:0000287">
    <property type="term" value="F:magnesium ion binding"/>
    <property type="evidence" value="ECO:0007669"/>
    <property type="project" value="InterPro"/>
</dbReference>
<evidence type="ECO:0000259" key="6">
    <source>
        <dbReference type="Pfam" id="PF03936"/>
    </source>
</evidence>
<dbReference type="GO" id="GO:0010333">
    <property type="term" value="F:terpene synthase activity"/>
    <property type="evidence" value="ECO:0007669"/>
    <property type="project" value="InterPro"/>
</dbReference>
<evidence type="ECO:0000313" key="7">
    <source>
        <dbReference type="EMBL" id="CAA7394308.1"/>
    </source>
</evidence>
<evidence type="ECO:0000313" key="8">
    <source>
        <dbReference type="Proteomes" id="UP000663760"/>
    </source>
</evidence>
<dbReference type="SUPFAM" id="SSF48239">
    <property type="entry name" value="Terpenoid cyclases/Protein prenyltransferases"/>
    <property type="match status" value="1"/>
</dbReference>
<keyword evidence="8" id="KW-1185">Reference proteome</keyword>
<dbReference type="InterPro" id="IPR005630">
    <property type="entry name" value="Terpene_synthase_metal-bd"/>
</dbReference>
<feature type="domain" description="Terpene synthase N-terminal" evidence="5">
    <location>
        <begin position="182"/>
        <end position="286"/>
    </location>
</feature>
<keyword evidence="2" id="KW-0479">Metal-binding</keyword>
<dbReference type="Pfam" id="PF01397">
    <property type="entry name" value="Terpene_synth"/>
    <property type="match status" value="1"/>
</dbReference>
<dbReference type="PANTHER" id="PTHR31739:SF3">
    <property type="entry name" value="ENT-KAUR-16-ENE SYNTHASE, CHLOROPLASTIC"/>
    <property type="match status" value="1"/>
</dbReference>
<dbReference type="InterPro" id="IPR001906">
    <property type="entry name" value="Terpene_synth_N"/>
</dbReference>
<keyword evidence="4" id="KW-0456">Lyase</keyword>
<dbReference type="InterPro" id="IPR036965">
    <property type="entry name" value="Terpene_synth_N_sf"/>
</dbReference>
<gene>
    <name evidence="7" type="ORF">SI8410_04004969</name>
</gene>
<dbReference type="EMBL" id="LR746267">
    <property type="protein sequence ID" value="CAA7394308.1"/>
    <property type="molecule type" value="Genomic_DNA"/>
</dbReference>
<dbReference type="InterPro" id="IPR008949">
    <property type="entry name" value="Isoprenoid_synthase_dom_sf"/>
</dbReference>
<protein>
    <submittedName>
        <fullName evidence="7">Uncharacterized protein</fullName>
    </submittedName>
</protein>
<dbReference type="Gene3D" id="1.50.10.130">
    <property type="entry name" value="Terpene synthase, N-terminal domain"/>
    <property type="match status" value="1"/>
</dbReference>
<dbReference type="PANTHER" id="PTHR31739">
    <property type="entry name" value="ENT-COPALYL DIPHOSPHATE SYNTHASE, CHLOROPLASTIC"/>
    <property type="match status" value="1"/>
</dbReference>
<reference evidence="7" key="1">
    <citation type="submission" date="2020-02" db="EMBL/GenBank/DDBJ databases">
        <authorList>
            <person name="Scholz U."/>
            <person name="Mascher M."/>
            <person name="Fiebig A."/>
        </authorList>
    </citation>
    <scope>NUCLEOTIDE SEQUENCE</scope>
</reference>
<keyword evidence="3" id="KW-0460">Magnesium</keyword>
<accession>A0A7I8KB40</accession>
<evidence type="ECO:0000256" key="1">
    <source>
        <dbReference type="ARBA" id="ARBA00001946"/>
    </source>
</evidence>
<feature type="domain" description="Terpene synthase metal-binding" evidence="6">
    <location>
        <begin position="454"/>
        <end position="619"/>
    </location>
</feature>
<dbReference type="Gene3D" id="1.50.10.160">
    <property type="match status" value="1"/>
</dbReference>
<dbReference type="GO" id="GO:0016102">
    <property type="term" value="P:diterpenoid biosynthetic process"/>
    <property type="evidence" value="ECO:0007669"/>
    <property type="project" value="TreeGrafter"/>
</dbReference>
<dbReference type="Pfam" id="PF03936">
    <property type="entry name" value="Terpene_synth_C"/>
    <property type="match status" value="1"/>
</dbReference>
<dbReference type="AlphaFoldDB" id="A0A7I8KB40"/>
<dbReference type="InterPro" id="IPR050148">
    <property type="entry name" value="Terpene_synthase-like"/>
</dbReference>
<dbReference type="OrthoDB" id="2343925at2759"/>
<dbReference type="Proteomes" id="UP000663760">
    <property type="component" value="Chromosome 4"/>
</dbReference>
<evidence type="ECO:0000259" key="5">
    <source>
        <dbReference type="Pfam" id="PF01397"/>
    </source>
</evidence>
<dbReference type="InterPro" id="IPR008930">
    <property type="entry name" value="Terpenoid_cyclase/PrenylTrfase"/>
</dbReference>
<organism evidence="7 8">
    <name type="scientific">Spirodela intermedia</name>
    <name type="common">Intermediate duckweed</name>
    <dbReference type="NCBI Taxonomy" id="51605"/>
    <lineage>
        <taxon>Eukaryota</taxon>
        <taxon>Viridiplantae</taxon>
        <taxon>Streptophyta</taxon>
        <taxon>Embryophyta</taxon>
        <taxon>Tracheophyta</taxon>
        <taxon>Spermatophyta</taxon>
        <taxon>Magnoliopsida</taxon>
        <taxon>Liliopsida</taxon>
        <taxon>Araceae</taxon>
        <taxon>Lemnoideae</taxon>
        <taxon>Spirodela</taxon>
    </lineage>
</organism>
<name>A0A7I8KB40_SPIIN</name>
<comment type="cofactor">
    <cofactor evidence="1">
        <name>Mg(2+)</name>
        <dbReference type="ChEBI" id="CHEBI:18420"/>
    </cofactor>
</comment>
<evidence type="ECO:0000256" key="3">
    <source>
        <dbReference type="ARBA" id="ARBA00022842"/>
    </source>
</evidence>
<dbReference type="SUPFAM" id="SSF48576">
    <property type="entry name" value="Terpenoid synthases"/>
    <property type="match status" value="1"/>
</dbReference>
<proteinExistence type="predicted"/>